<evidence type="ECO:0000313" key="3">
    <source>
        <dbReference type="EMBL" id="CAF3986674.1"/>
    </source>
</evidence>
<protein>
    <submittedName>
        <fullName evidence="2">Uncharacterized protein</fullName>
    </submittedName>
</protein>
<comment type="caution">
    <text evidence="2">The sequence shown here is derived from an EMBL/GenBank/DDBJ whole genome shotgun (WGS) entry which is preliminary data.</text>
</comment>
<feature type="region of interest" description="Disordered" evidence="1">
    <location>
        <begin position="351"/>
        <end position="478"/>
    </location>
</feature>
<evidence type="ECO:0000313" key="2">
    <source>
        <dbReference type="EMBL" id="CAF1122664.1"/>
    </source>
</evidence>
<evidence type="ECO:0000313" key="4">
    <source>
        <dbReference type="Proteomes" id="UP000663860"/>
    </source>
</evidence>
<dbReference type="EMBL" id="CAJOBB010002643">
    <property type="protein sequence ID" value="CAF3986674.1"/>
    <property type="molecule type" value="Genomic_DNA"/>
</dbReference>
<sequence length="595" mass="65063">MLSSAVNPINGGDSTMPGDYEPFLRGRPRNAPLSNSTLPADLSIRPRTPFPQLSAAPSAGGLPMRTPFPQLSAGPLAGGLPMRTQFPNLHMVPPRRRSSMRRPHMLPARHPIRIRRPRRRPLTPDIVIDRRSHGHSSWGRHGVIRVPLDNRATLGLRGPPKRVLEIERVRCHRRRRPRCYDYEYDYDDPPPPPPLAVPQPAPMVANPVVNVCFPSNNTNAVATSTLLSNLTPEMLNNLPKQTVHLEPIHIEGSHADNNTGFHTVVFPAEIINPIDGTLSIIQANPEANNNNISNISNILPPIATSIQPQSLNLPTVIGTPIAPRGSPVQSPMAANPLRQRFLELFQRLNTSRTQPQIPTSNPPINQPALSNMSGISPTTNRLNNLPPNSLRNPPNISEFNPMGNRLNNLPTNPLRNPPNLGQYSSNTGPYRSSNITPYQPTNITPYRTSTFTPSSRVNNMTYLSPSGAPSNSSDLGPYRPANITPYTNMSNRSTNNPLSQPPFSSNLTRYASAGSLASTNTFTTGSPSLSPVHRTTGNYANTSLSSTPNQLNYSMPKSILRNGPSASFSNTTYTNLNPPNTFSSNGAFPKTTRFN</sequence>
<feature type="compositionally biased region" description="Low complexity" evidence="1">
    <location>
        <begin position="404"/>
        <end position="420"/>
    </location>
</feature>
<feature type="compositionally biased region" description="Low complexity" evidence="1">
    <location>
        <begin position="376"/>
        <end position="395"/>
    </location>
</feature>
<evidence type="ECO:0000256" key="1">
    <source>
        <dbReference type="SAM" id="MobiDB-lite"/>
    </source>
</evidence>
<feature type="region of interest" description="Disordered" evidence="1">
    <location>
        <begin position="1"/>
        <end position="67"/>
    </location>
</feature>
<dbReference type="EMBL" id="CAJNOE010000290">
    <property type="protein sequence ID" value="CAF1122664.1"/>
    <property type="molecule type" value="Genomic_DNA"/>
</dbReference>
<feature type="compositionally biased region" description="Polar residues" evidence="1">
    <location>
        <begin position="366"/>
        <end position="375"/>
    </location>
</feature>
<dbReference type="AlphaFoldDB" id="A0A814QPZ2"/>
<feature type="compositionally biased region" description="Polar residues" evidence="1">
    <location>
        <begin position="421"/>
        <end position="474"/>
    </location>
</feature>
<proteinExistence type="predicted"/>
<dbReference type="Proteomes" id="UP000663860">
    <property type="component" value="Unassembled WGS sequence"/>
</dbReference>
<dbReference type="Proteomes" id="UP000663868">
    <property type="component" value="Unassembled WGS sequence"/>
</dbReference>
<reference evidence="2" key="1">
    <citation type="submission" date="2021-02" db="EMBL/GenBank/DDBJ databases">
        <authorList>
            <person name="Nowell W R."/>
        </authorList>
    </citation>
    <scope>NUCLEOTIDE SEQUENCE</scope>
</reference>
<name>A0A814QPZ2_9BILA</name>
<gene>
    <name evidence="2" type="ORF">IZO911_LOCUS24232</name>
    <name evidence="3" type="ORF">KXQ929_LOCUS27662</name>
</gene>
<organism evidence="2 4">
    <name type="scientific">Adineta steineri</name>
    <dbReference type="NCBI Taxonomy" id="433720"/>
    <lineage>
        <taxon>Eukaryota</taxon>
        <taxon>Metazoa</taxon>
        <taxon>Spiralia</taxon>
        <taxon>Gnathifera</taxon>
        <taxon>Rotifera</taxon>
        <taxon>Eurotatoria</taxon>
        <taxon>Bdelloidea</taxon>
        <taxon>Adinetida</taxon>
        <taxon>Adinetidae</taxon>
        <taxon>Adineta</taxon>
    </lineage>
</organism>
<accession>A0A814QPZ2</accession>